<organism evidence="3 4">
    <name type="scientific">Rhodanobacter glycinis</name>
    <dbReference type="NCBI Taxonomy" id="582702"/>
    <lineage>
        <taxon>Bacteria</taxon>
        <taxon>Pseudomonadati</taxon>
        <taxon>Pseudomonadota</taxon>
        <taxon>Gammaproteobacteria</taxon>
        <taxon>Lysobacterales</taxon>
        <taxon>Rhodanobacteraceae</taxon>
        <taxon>Rhodanobacter</taxon>
    </lineage>
</organism>
<evidence type="ECO:0000313" key="3">
    <source>
        <dbReference type="EMBL" id="TPG11853.1"/>
    </source>
</evidence>
<dbReference type="GO" id="GO:0020037">
    <property type="term" value="F:heme binding"/>
    <property type="evidence" value="ECO:0007669"/>
    <property type="project" value="InterPro"/>
</dbReference>
<keyword evidence="1" id="KW-1133">Transmembrane helix</keyword>
<dbReference type="SUPFAM" id="SSF81442">
    <property type="entry name" value="Cytochrome c oxidase subunit I-like"/>
    <property type="match status" value="1"/>
</dbReference>
<dbReference type="GO" id="GO:0004129">
    <property type="term" value="F:cytochrome-c oxidase activity"/>
    <property type="evidence" value="ECO:0007669"/>
    <property type="project" value="InterPro"/>
</dbReference>
<dbReference type="GO" id="GO:0009060">
    <property type="term" value="P:aerobic respiration"/>
    <property type="evidence" value="ECO:0007669"/>
    <property type="project" value="InterPro"/>
</dbReference>
<dbReference type="GO" id="GO:0016020">
    <property type="term" value="C:membrane"/>
    <property type="evidence" value="ECO:0007669"/>
    <property type="project" value="InterPro"/>
</dbReference>
<reference evidence="3 4" key="1">
    <citation type="journal article" date="2019" name="Environ. Microbiol.">
        <title>Species interactions and distinct microbial communities in high Arctic permafrost affected cryosols are associated with the CH4 and CO2 gas fluxes.</title>
        <authorList>
            <person name="Altshuler I."/>
            <person name="Hamel J."/>
            <person name="Turney S."/>
            <person name="Magnuson E."/>
            <person name="Levesque R."/>
            <person name="Greer C."/>
            <person name="Whyte L.G."/>
        </authorList>
    </citation>
    <scope>NUCLEOTIDE SEQUENCE [LARGE SCALE GENOMIC DNA]</scope>
    <source>
        <strain evidence="3 4">S13Y</strain>
    </source>
</reference>
<dbReference type="EMBL" id="RCZO01000001">
    <property type="protein sequence ID" value="TPG11853.1"/>
    <property type="molecule type" value="Genomic_DNA"/>
</dbReference>
<feature type="transmembrane region" description="Helical" evidence="1">
    <location>
        <begin position="478"/>
        <end position="504"/>
    </location>
</feature>
<proteinExistence type="predicted"/>
<evidence type="ECO:0000256" key="1">
    <source>
        <dbReference type="SAM" id="Phobius"/>
    </source>
</evidence>
<feature type="transmembrane region" description="Helical" evidence="1">
    <location>
        <begin position="445"/>
        <end position="466"/>
    </location>
</feature>
<dbReference type="AlphaFoldDB" id="A0A502CGD0"/>
<dbReference type="Pfam" id="PF22085">
    <property type="entry name" value="NorB_cytochrome_c-like"/>
    <property type="match status" value="1"/>
</dbReference>
<dbReference type="InterPro" id="IPR054309">
    <property type="entry name" value="NorB_cytochrome_c-like"/>
</dbReference>
<dbReference type="InterPro" id="IPR000883">
    <property type="entry name" value="Cyt_C_Oxase_1"/>
</dbReference>
<feature type="domain" description="Nitric oxide reductase subunit B cytochrome c-like" evidence="2">
    <location>
        <begin position="37"/>
        <end position="217"/>
    </location>
</feature>
<feature type="transmembrane region" description="Helical" evidence="1">
    <location>
        <begin position="545"/>
        <end position="566"/>
    </location>
</feature>
<accession>A0A502CGD0</accession>
<feature type="transmembrane region" description="Helical" evidence="1">
    <location>
        <begin position="412"/>
        <end position="433"/>
    </location>
</feature>
<feature type="transmembrane region" description="Helical" evidence="1">
    <location>
        <begin position="629"/>
        <end position="648"/>
    </location>
</feature>
<dbReference type="PANTHER" id="PTHR10422">
    <property type="entry name" value="CYTOCHROME C OXIDASE SUBUNIT 1"/>
    <property type="match status" value="1"/>
</dbReference>
<dbReference type="Proteomes" id="UP000319486">
    <property type="component" value="Unassembled WGS sequence"/>
</dbReference>
<feature type="transmembrane region" description="Helical" evidence="1">
    <location>
        <begin position="7"/>
        <end position="27"/>
    </location>
</feature>
<dbReference type="OrthoDB" id="9767153at2"/>
<protein>
    <submittedName>
        <fullName evidence="3">Nitric-oxide reductase large subunit</fullName>
    </submittedName>
</protein>
<keyword evidence="1" id="KW-0472">Membrane</keyword>
<keyword evidence="4" id="KW-1185">Reference proteome</keyword>
<feature type="transmembrane region" description="Helical" evidence="1">
    <location>
        <begin position="284"/>
        <end position="305"/>
    </location>
</feature>
<feature type="transmembrane region" description="Helical" evidence="1">
    <location>
        <begin position="723"/>
        <end position="742"/>
    </location>
</feature>
<sequence>MSTTRKLWLGLAALLIVSFSVLLWVGYEVHQQAPPLPTAVVTSDGQTLYTKADMELGREVWQSIGGQQLGSIWGHGALLAPDWSADWLHREATTMLELLARDEGLGPYASLDAPRQAALKARVMQELRTNTYDAGTNTITVSDLRAHAMEAVAAHYMSLFSNDPATKKLREDYAMRENTIAEMPHRRAVTAFFWWTSWAAAAQRPHETMSYTQNWPYEPLAGNTPTSTAFLWSIFSVLFMILGIGLLAWHHAVHGSEEKPAVPPLRDPLADLKPTPSMKATAKYFWTVLALFLAQILLGATTAHYQVEGQQAYGFALANYLPYALTRTWHTELAVLWIATAWLATGLYIAPMISGYEPKFQRLGVNFLWVCLLVIVVGSFAGQWFAVMDKMGLQYNFWFGHQGWEYTDLGRFWQIFLFVGLMLWVFLVGRALWPVMRSKGESASIVGLLFMSTVAIGLLYGAGLMWGEHTHIAMVEYWRWWVVHLWVEGFFEVFATAVISYLFMKLGLIRVHTATVGVLFATIVFMAGGVLGTLHHLYFSGTTTAVIALGASFSVLEVVPLALIGLEAYGTWKRQHSAPWMARYRWPIMFFVAVSFWNLVGAGMFGFLVNTPIALYYMQGLNLTALHGHTALFGVYGMLGMGLMLFCLRGIKPQAMWREGLLRGSFWSLNIGLSLMGILTLLPLGLLQLRAVLDHGYWFARSAEFMDRPLIHMLIWMRMPGDVLFAIGALLISVFVASLWLAQKLPARTKVLARALPEGAPPARAEAIVETV</sequence>
<dbReference type="RefSeq" id="WP_140648372.1">
    <property type="nucleotide sequence ID" value="NZ_RCZB01000002.1"/>
</dbReference>
<feature type="transmembrane region" description="Helical" evidence="1">
    <location>
        <begin position="586"/>
        <end position="609"/>
    </location>
</feature>
<evidence type="ECO:0000259" key="2">
    <source>
        <dbReference type="Pfam" id="PF22085"/>
    </source>
</evidence>
<feature type="transmembrane region" description="Helical" evidence="1">
    <location>
        <begin position="229"/>
        <end position="249"/>
    </location>
</feature>
<dbReference type="Pfam" id="PF00115">
    <property type="entry name" value="COX1"/>
    <property type="match status" value="1"/>
</dbReference>
<gene>
    <name evidence="3" type="ORF">EAH88_01000</name>
</gene>
<dbReference type="InterPro" id="IPR036927">
    <property type="entry name" value="Cyt_c_oxase-like_su1_sf"/>
</dbReference>
<evidence type="ECO:0000313" key="4">
    <source>
        <dbReference type="Proteomes" id="UP000319486"/>
    </source>
</evidence>
<feature type="transmembrane region" description="Helical" evidence="1">
    <location>
        <begin position="334"/>
        <end position="353"/>
    </location>
</feature>
<comment type="caution">
    <text evidence="3">The sequence shown here is derived from an EMBL/GenBank/DDBJ whole genome shotgun (WGS) entry which is preliminary data.</text>
</comment>
<dbReference type="PANTHER" id="PTHR10422:SF38">
    <property type="entry name" value="CYTOCHROME B SUBUNIT OF NITRIC OXIDE REDUCTASE"/>
    <property type="match status" value="1"/>
</dbReference>
<feature type="transmembrane region" description="Helical" evidence="1">
    <location>
        <begin position="516"/>
        <end position="539"/>
    </location>
</feature>
<feature type="transmembrane region" description="Helical" evidence="1">
    <location>
        <begin position="365"/>
        <end position="386"/>
    </location>
</feature>
<feature type="transmembrane region" description="Helical" evidence="1">
    <location>
        <begin position="669"/>
        <end position="689"/>
    </location>
</feature>
<name>A0A502CGD0_9GAMM</name>
<dbReference type="Gene3D" id="1.20.210.10">
    <property type="entry name" value="Cytochrome c oxidase-like, subunit I domain"/>
    <property type="match status" value="1"/>
</dbReference>
<keyword evidence="1" id="KW-0812">Transmembrane</keyword>